<name>A0A6G1KC83_9PLEO</name>
<dbReference type="EMBL" id="MU005769">
    <property type="protein sequence ID" value="KAF2710424.1"/>
    <property type="molecule type" value="Genomic_DNA"/>
</dbReference>
<dbReference type="Proteomes" id="UP000799428">
    <property type="component" value="Unassembled WGS sequence"/>
</dbReference>
<reference evidence="2" key="1">
    <citation type="journal article" date="2020" name="Stud. Mycol.">
        <title>101 Dothideomycetes genomes: a test case for predicting lifestyles and emergence of pathogens.</title>
        <authorList>
            <person name="Haridas S."/>
            <person name="Albert R."/>
            <person name="Binder M."/>
            <person name="Bloem J."/>
            <person name="Labutti K."/>
            <person name="Salamov A."/>
            <person name="Andreopoulos B."/>
            <person name="Baker S."/>
            <person name="Barry K."/>
            <person name="Bills G."/>
            <person name="Bluhm B."/>
            <person name="Cannon C."/>
            <person name="Castanera R."/>
            <person name="Culley D."/>
            <person name="Daum C."/>
            <person name="Ezra D."/>
            <person name="Gonzalez J."/>
            <person name="Henrissat B."/>
            <person name="Kuo A."/>
            <person name="Liang C."/>
            <person name="Lipzen A."/>
            <person name="Lutzoni F."/>
            <person name="Magnuson J."/>
            <person name="Mondo S."/>
            <person name="Nolan M."/>
            <person name="Ohm R."/>
            <person name="Pangilinan J."/>
            <person name="Park H.-J."/>
            <person name="Ramirez L."/>
            <person name="Alfaro M."/>
            <person name="Sun H."/>
            <person name="Tritt A."/>
            <person name="Yoshinaga Y."/>
            <person name="Zwiers L.-H."/>
            <person name="Turgeon B."/>
            <person name="Goodwin S."/>
            <person name="Spatafora J."/>
            <person name="Crous P."/>
            <person name="Grigoriev I."/>
        </authorList>
    </citation>
    <scope>NUCLEOTIDE SEQUENCE</scope>
    <source>
        <strain evidence="2">CBS 279.74</strain>
    </source>
</reference>
<dbReference type="OrthoDB" id="10609824at2759"/>
<evidence type="ECO:0000313" key="2">
    <source>
        <dbReference type="EMBL" id="KAF2710424.1"/>
    </source>
</evidence>
<proteinExistence type="predicted"/>
<feature type="compositionally biased region" description="Polar residues" evidence="1">
    <location>
        <begin position="175"/>
        <end position="184"/>
    </location>
</feature>
<keyword evidence="3" id="KW-1185">Reference proteome</keyword>
<gene>
    <name evidence="2" type="ORF">K504DRAFT_261648</name>
</gene>
<feature type="region of interest" description="Disordered" evidence="1">
    <location>
        <begin position="174"/>
        <end position="235"/>
    </location>
</feature>
<evidence type="ECO:0000256" key="1">
    <source>
        <dbReference type="SAM" id="MobiDB-lite"/>
    </source>
</evidence>
<feature type="region of interest" description="Disordered" evidence="1">
    <location>
        <begin position="68"/>
        <end position="130"/>
    </location>
</feature>
<protein>
    <submittedName>
        <fullName evidence="2">Uncharacterized protein</fullName>
    </submittedName>
</protein>
<feature type="region of interest" description="Disordered" evidence="1">
    <location>
        <begin position="1"/>
        <end position="23"/>
    </location>
</feature>
<sequence>MPGKIRSSFNAVPTHPIPSTIMASGSEDWASEYDRFDARIRHNAREHSPVSRPQEAVHADDLLHFGGRFAEGENGAKYPTQLDLSEDEDAVRQPRSPRPPSQTSLHPTDGRNESPFLASQGGFPSFSTPITPPMRRVFVPYLQPEGLQDLHVPRTHSSGQRTIGSSYFSVRASPASLSSVPTTQNENNSDGNENDDEHYFAPSHTPSHCSVSTEEEVAVKRAPEPPHPYSNYNLYDDRYGRDVVEGFKQH</sequence>
<dbReference type="AlphaFoldDB" id="A0A6G1KC83"/>
<organism evidence="2 3">
    <name type="scientific">Pleomassaria siparia CBS 279.74</name>
    <dbReference type="NCBI Taxonomy" id="1314801"/>
    <lineage>
        <taxon>Eukaryota</taxon>
        <taxon>Fungi</taxon>
        <taxon>Dikarya</taxon>
        <taxon>Ascomycota</taxon>
        <taxon>Pezizomycotina</taxon>
        <taxon>Dothideomycetes</taxon>
        <taxon>Pleosporomycetidae</taxon>
        <taxon>Pleosporales</taxon>
        <taxon>Pleomassariaceae</taxon>
        <taxon>Pleomassaria</taxon>
    </lineage>
</organism>
<evidence type="ECO:0000313" key="3">
    <source>
        <dbReference type="Proteomes" id="UP000799428"/>
    </source>
</evidence>
<accession>A0A6G1KC83</accession>